<dbReference type="InterPro" id="IPR029063">
    <property type="entry name" value="SAM-dependent_MTases_sf"/>
</dbReference>
<proteinExistence type="predicted"/>
<dbReference type="GO" id="GO:0032259">
    <property type="term" value="P:methylation"/>
    <property type="evidence" value="ECO:0007669"/>
    <property type="project" value="UniProtKB-KW"/>
</dbReference>
<sequence length="295" mass="32819">MASCDVCNVCDSPGTFAGASDVAPVACNVRAFANDTFTFWRCPNCRSLHCREDADLERYYRAYPVKSHVLDFWARAAYRNLLRRLARAGLAGGMSILDYGCGPGLLVRFLGEQGFSSVTGYDAHVAEFADRAALDGTYDCVIAQDVIEHADDTRGFLLDLLKVLKPGGMLAIGTPNAAGIDLARPETFSLSLHPPYHRHLLSEQALLDLASSVGLEPLARYRRFYYDTLWPTVNYRFLRAYVRRAGNVLDAAFEPPRVGLVLTSPLLWAHALLGYFYPPRSEMMVVFRRRPPESA</sequence>
<dbReference type="Proteomes" id="UP001334732">
    <property type="component" value="Chromosome"/>
</dbReference>
<dbReference type="CDD" id="cd02440">
    <property type="entry name" value="AdoMet_MTases"/>
    <property type="match status" value="1"/>
</dbReference>
<accession>A0ABZ1CJE3</accession>
<evidence type="ECO:0000313" key="2">
    <source>
        <dbReference type="EMBL" id="WRS39508.1"/>
    </source>
</evidence>
<dbReference type="EC" id="2.1.1.-" evidence="2"/>
<dbReference type="Gene3D" id="3.40.50.150">
    <property type="entry name" value="Vaccinia Virus protein VP39"/>
    <property type="match status" value="1"/>
</dbReference>
<protein>
    <submittedName>
        <fullName evidence="2">Class I SAM-dependent methyltransferase</fullName>
        <ecNumber evidence="2">2.1.1.-</ecNumber>
    </submittedName>
</protein>
<dbReference type="EMBL" id="CP141769">
    <property type="protein sequence ID" value="WRS39508.1"/>
    <property type="molecule type" value="Genomic_DNA"/>
</dbReference>
<keyword evidence="1 2" id="KW-0808">Transferase</keyword>
<reference evidence="2 3" key="1">
    <citation type="submission" date="2023-12" db="EMBL/GenBank/DDBJ databases">
        <title>Thiobacillus sedimentum sp. nov., a chemolithoautotrophic sulfur-oxidizing bacterium isolated from freshwater sediment.</title>
        <authorList>
            <person name="Luo J."/>
            <person name="Dai C."/>
        </authorList>
    </citation>
    <scope>NUCLEOTIDE SEQUENCE [LARGE SCALE GENOMIC DNA]</scope>
    <source>
        <strain evidence="2 3">SCUT-2</strain>
    </source>
</reference>
<dbReference type="Pfam" id="PF13489">
    <property type="entry name" value="Methyltransf_23"/>
    <property type="match status" value="1"/>
</dbReference>
<gene>
    <name evidence="2" type="ORF">VA613_01185</name>
</gene>
<dbReference type="SUPFAM" id="SSF53335">
    <property type="entry name" value="S-adenosyl-L-methionine-dependent methyltransferases"/>
    <property type="match status" value="1"/>
</dbReference>
<evidence type="ECO:0000313" key="3">
    <source>
        <dbReference type="Proteomes" id="UP001334732"/>
    </source>
</evidence>
<name>A0ABZ1CJE3_9PROT</name>
<keyword evidence="3" id="KW-1185">Reference proteome</keyword>
<evidence type="ECO:0000256" key="1">
    <source>
        <dbReference type="ARBA" id="ARBA00022679"/>
    </source>
</evidence>
<dbReference type="RefSeq" id="WP_324780039.1">
    <property type="nucleotide sequence ID" value="NZ_CP141769.1"/>
</dbReference>
<dbReference type="GO" id="GO:0008168">
    <property type="term" value="F:methyltransferase activity"/>
    <property type="evidence" value="ECO:0007669"/>
    <property type="project" value="UniProtKB-KW"/>
</dbReference>
<keyword evidence="2" id="KW-0489">Methyltransferase</keyword>
<dbReference type="PANTHER" id="PTHR43861:SF3">
    <property type="entry name" value="PUTATIVE (AFU_ORTHOLOGUE AFUA_2G14390)-RELATED"/>
    <property type="match status" value="1"/>
</dbReference>
<organism evidence="2 3">
    <name type="scientific">Thiobacillus sedimenti</name>
    <dbReference type="NCBI Taxonomy" id="3110231"/>
    <lineage>
        <taxon>Bacteria</taxon>
        <taxon>Pseudomonadati</taxon>
        <taxon>Pseudomonadota</taxon>
        <taxon>Betaproteobacteria</taxon>
        <taxon>Nitrosomonadales</taxon>
        <taxon>Thiobacillaceae</taxon>
        <taxon>Thiobacillus</taxon>
    </lineage>
</organism>
<dbReference type="PANTHER" id="PTHR43861">
    <property type="entry name" value="TRANS-ACONITATE 2-METHYLTRANSFERASE-RELATED"/>
    <property type="match status" value="1"/>
</dbReference>